<comment type="caution">
    <text evidence="3">The sequence shown here is derived from an EMBL/GenBank/DDBJ whole genome shotgun (WGS) entry which is preliminary data.</text>
</comment>
<sequence length="261" mass="29481">MITISGVQTPVDTTSWSPVANKIYQLKRNTTIIYNYESVGQLRFEMELRASIVAAAEALSTSGLRFASFKKAQCNERFWHLTEQGGFRIRDDTTPAAGIRDMFNDGGKYATECSTATMAVIYKGVLDSLRESDFNLLFAGLLLYDWHPDDHLQLNTQAGINDIYPGDILYFKNPDFSPETPEWRGENVIVIEDGLYYGHPFGIVPAQTIIDGLNRNRISGSSRSAYLMDQVTRPDYVYLSQFAPDVRSVIFARIGELHYVY</sequence>
<dbReference type="Proteomes" id="UP000612456">
    <property type="component" value="Unassembled WGS sequence"/>
</dbReference>
<evidence type="ECO:0000256" key="2">
    <source>
        <dbReference type="ARBA" id="ARBA00022969"/>
    </source>
</evidence>
<keyword evidence="4" id="KW-1185">Reference proteome</keyword>
<reference evidence="3" key="2">
    <citation type="submission" date="2020-09" db="EMBL/GenBank/DDBJ databases">
        <authorList>
            <person name="Sun Q."/>
            <person name="Zhou Y."/>
        </authorList>
    </citation>
    <scope>NUCLEOTIDE SEQUENCE</scope>
    <source>
        <strain evidence="3">CGMCC 1.15178</strain>
    </source>
</reference>
<organism evidence="3 4">
    <name type="scientific">Paenibacillus nasutitermitis</name>
    <dbReference type="NCBI Taxonomy" id="1652958"/>
    <lineage>
        <taxon>Bacteria</taxon>
        <taxon>Bacillati</taxon>
        <taxon>Bacillota</taxon>
        <taxon>Bacilli</taxon>
        <taxon>Bacillales</taxon>
        <taxon>Paenibacillaceae</taxon>
        <taxon>Paenibacillus</taxon>
    </lineage>
</organism>
<proteinExistence type="inferred from homology"/>
<evidence type="ECO:0000256" key="1">
    <source>
        <dbReference type="ARBA" id="ARBA00022679"/>
    </source>
</evidence>
<dbReference type="AlphaFoldDB" id="A0A917DR42"/>
<keyword evidence="1" id="KW-0808">Transferase</keyword>
<dbReference type="GO" id="GO:0003810">
    <property type="term" value="F:protein-glutamine gamma-glutamyltransferase activity"/>
    <property type="evidence" value="ECO:0007669"/>
    <property type="project" value="InterPro"/>
</dbReference>
<dbReference type="HAMAP" id="MF_00727">
    <property type="entry name" value="Tgl"/>
    <property type="match status" value="1"/>
</dbReference>
<dbReference type="GO" id="GO:0030435">
    <property type="term" value="P:sporulation resulting in formation of a cellular spore"/>
    <property type="evidence" value="ECO:0007669"/>
    <property type="project" value="UniProtKB-KW"/>
</dbReference>
<keyword evidence="2" id="KW-0749">Sporulation</keyword>
<accession>A0A917DR42</accession>
<reference evidence="3" key="1">
    <citation type="journal article" date="2014" name="Int. J. Syst. Evol. Microbiol.">
        <title>Complete genome sequence of Corynebacterium casei LMG S-19264T (=DSM 44701T), isolated from a smear-ripened cheese.</title>
        <authorList>
            <consortium name="US DOE Joint Genome Institute (JGI-PGF)"/>
            <person name="Walter F."/>
            <person name="Albersmeier A."/>
            <person name="Kalinowski J."/>
            <person name="Ruckert C."/>
        </authorList>
    </citation>
    <scope>NUCLEOTIDE SEQUENCE</scope>
    <source>
        <strain evidence="3">CGMCC 1.15178</strain>
    </source>
</reference>
<evidence type="ECO:0000313" key="3">
    <source>
        <dbReference type="EMBL" id="GGD58501.1"/>
    </source>
</evidence>
<evidence type="ECO:0000313" key="4">
    <source>
        <dbReference type="Proteomes" id="UP000612456"/>
    </source>
</evidence>
<protein>
    <submittedName>
        <fullName evidence="3">Protein-glutamine gamma-glutamyltransferase</fullName>
    </submittedName>
</protein>
<dbReference type="RefSeq" id="WP_188990634.1">
    <property type="nucleotide sequence ID" value="NZ_BMHP01000001.1"/>
</dbReference>
<name>A0A917DR42_9BACL</name>
<dbReference type="Pfam" id="PF20085">
    <property type="entry name" value="TGL"/>
    <property type="match status" value="1"/>
</dbReference>
<gene>
    <name evidence="3" type="primary">tgl</name>
    <name evidence="3" type="ORF">GCM10010911_15370</name>
</gene>
<dbReference type="EMBL" id="BMHP01000001">
    <property type="protein sequence ID" value="GGD58501.1"/>
    <property type="molecule type" value="Genomic_DNA"/>
</dbReference>
<dbReference type="InterPro" id="IPR020916">
    <property type="entry name" value="Gln_gamma-glutamylTfrase_bac"/>
</dbReference>